<dbReference type="Pfam" id="PF01266">
    <property type="entry name" value="DAO"/>
    <property type="match status" value="1"/>
</dbReference>
<dbReference type="PANTHER" id="PTHR13847:SF280">
    <property type="entry name" value="D-AMINO ACID DEHYDROGENASE"/>
    <property type="match status" value="1"/>
</dbReference>
<dbReference type="SUPFAM" id="SSF51905">
    <property type="entry name" value="FAD/NAD(P)-binding domain"/>
    <property type="match status" value="1"/>
</dbReference>
<organism evidence="4 5">
    <name type="scientific">Modicisalibacter zincidurans</name>
    <dbReference type="NCBI Taxonomy" id="1178777"/>
    <lineage>
        <taxon>Bacteria</taxon>
        <taxon>Pseudomonadati</taxon>
        <taxon>Pseudomonadota</taxon>
        <taxon>Gammaproteobacteria</taxon>
        <taxon>Oceanospirillales</taxon>
        <taxon>Halomonadaceae</taxon>
        <taxon>Modicisalibacter</taxon>
    </lineage>
</organism>
<dbReference type="InterPro" id="IPR006076">
    <property type="entry name" value="FAD-dep_OxRdtase"/>
</dbReference>
<evidence type="ECO:0000256" key="2">
    <source>
        <dbReference type="ARBA" id="ARBA00023002"/>
    </source>
</evidence>
<keyword evidence="5" id="KW-1185">Reference proteome</keyword>
<dbReference type="EMBL" id="BAABKI010000052">
    <property type="protein sequence ID" value="GAA5179586.1"/>
    <property type="molecule type" value="Genomic_DNA"/>
</dbReference>
<comment type="caution">
    <text evidence="4">The sequence shown here is derived from an EMBL/GenBank/DDBJ whole genome shotgun (WGS) entry which is preliminary data.</text>
</comment>
<protein>
    <submittedName>
        <fullName evidence="4">D-amino acid dehydrogenase</fullName>
    </submittedName>
</protein>
<evidence type="ECO:0000256" key="1">
    <source>
        <dbReference type="ARBA" id="ARBA00009410"/>
    </source>
</evidence>
<accession>A0ABP9RKL1</accession>
<keyword evidence="2" id="KW-0560">Oxidoreductase</keyword>
<dbReference type="RefSeq" id="WP_031384422.1">
    <property type="nucleotide sequence ID" value="NZ_BAABKI010000052.1"/>
</dbReference>
<dbReference type="SUPFAM" id="SSF54373">
    <property type="entry name" value="FAD-linked reductases, C-terminal domain"/>
    <property type="match status" value="1"/>
</dbReference>
<gene>
    <name evidence="4" type="ORF">GCM10023342_31660</name>
</gene>
<dbReference type="InterPro" id="IPR036188">
    <property type="entry name" value="FAD/NAD-bd_sf"/>
</dbReference>
<comment type="similarity">
    <text evidence="1">Belongs to the DadA oxidoreductase family.</text>
</comment>
<dbReference type="Gene3D" id="3.50.50.60">
    <property type="entry name" value="FAD/NAD(P)-binding domain"/>
    <property type="match status" value="2"/>
</dbReference>
<dbReference type="Gene3D" id="3.30.9.10">
    <property type="entry name" value="D-Amino Acid Oxidase, subunit A, domain 2"/>
    <property type="match status" value="1"/>
</dbReference>
<dbReference type="PANTHER" id="PTHR13847">
    <property type="entry name" value="SARCOSINE DEHYDROGENASE-RELATED"/>
    <property type="match status" value="1"/>
</dbReference>
<evidence type="ECO:0000259" key="3">
    <source>
        <dbReference type="Pfam" id="PF01266"/>
    </source>
</evidence>
<evidence type="ECO:0000313" key="5">
    <source>
        <dbReference type="Proteomes" id="UP001500074"/>
    </source>
</evidence>
<sequence>MNRAPVTVVGAGVTGLTTALALHEAGYPVRIVDPAAPGSGTSAANGAQLSWAFVAPLAEPGVLPQLPGWLLGSDSPIRWVPRLDPALPGWGLQFLRACTPRRARATTAALLELAALGRPQLDDWRTRLELDFDWRANGKLLLYRDAEALAKAGRQVDFQRRLGVEQRLIERDALLEREPALEHLRDQLAGALWTPGEALGDCRRFCEAVADHLADQGVAFVKRGVARLETRHGRLVAWHDDRGERHVLDTGETLIVAAGLASRRLLAEVGIQIPLYPLKGYSLTLPLDAGDAAPEASVTDGAHKMVYARLGQGDQRRLRIAGIADLDGWQAQPRAPRIELLKRRACAFLPALAERITAAEPWTGLRPATPDGRPRLGPTGIDGLWVNAGQGALGWTLAPGSALALRTALDGDATAIAAFRGKPA</sequence>
<proteinExistence type="inferred from homology"/>
<evidence type="ECO:0000313" key="4">
    <source>
        <dbReference type="EMBL" id="GAA5179586.1"/>
    </source>
</evidence>
<dbReference type="Proteomes" id="UP001500074">
    <property type="component" value="Unassembled WGS sequence"/>
</dbReference>
<feature type="domain" description="FAD dependent oxidoreductase" evidence="3">
    <location>
        <begin position="6"/>
        <end position="404"/>
    </location>
</feature>
<name>A0ABP9RKL1_9GAMM</name>
<reference evidence="5" key="1">
    <citation type="journal article" date="2019" name="Int. J. Syst. Evol. Microbiol.">
        <title>The Global Catalogue of Microorganisms (GCM) 10K type strain sequencing project: providing services to taxonomists for standard genome sequencing and annotation.</title>
        <authorList>
            <consortium name="The Broad Institute Genomics Platform"/>
            <consortium name="The Broad Institute Genome Sequencing Center for Infectious Disease"/>
            <person name="Wu L."/>
            <person name="Ma J."/>
        </authorList>
    </citation>
    <scope>NUCLEOTIDE SEQUENCE [LARGE SCALE GENOMIC DNA]</scope>
    <source>
        <strain evidence="5">JCM 18472</strain>
    </source>
</reference>